<organism evidence="3 4">
    <name type="scientific">Bifidobacterium phasiani</name>
    <dbReference type="NCBI Taxonomy" id="2834431"/>
    <lineage>
        <taxon>Bacteria</taxon>
        <taxon>Bacillati</taxon>
        <taxon>Actinomycetota</taxon>
        <taxon>Actinomycetes</taxon>
        <taxon>Bifidobacteriales</taxon>
        <taxon>Bifidobacteriaceae</taxon>
        <taxon>Bifidobacterium</taxon>
    </lineage>
</organism>
<name>A0ABS6WB40_9BIFI</name>
<evidence type="ECO:0000313" key="3">
    <source>
        <dbReference type="EMBL" id="MBW3082966.1"/>
    </source>
</evidence>
<proteinExistence type="predicted"/>
<feature type="domain" description="ATPase AAA-3" evidence="1">
    <location>
        <begin position="62"/>
        <end position="192"/>
    </location>
</feature>
<evidence type="ECO:0000259" key="1">
    <source>
        <dbReference type="Pfam" id="PF07726"/>
    </source>
</evidence>
<dbReference type="Pfam" id="PF17863">
    <property type="entry name" value="AAA_lid_2"/>
    <property type="match status" value="1"/>
</dbReference>
<reference evidence="3 4" key="1">
    <citation type="submission" date="2021-05" db="EMBL/GenBank/DDBJ databases">
        <title>Phylogenetic classification of ten novel species belonging to the genus Bifidobacterium comprising B. colchicus sp. nov., B. abeli sp. nov., B. bicoloris sp. nov., B. guerezis sp. nov., B. rosaliae sp. nov., B. santillanensis sp. nov., B. argentati sp. nov., B. amazzoni sp. nov., B. pluviali sp. nov., and B. pinnaculum sp. nov.</title>
        <authorList>
            <person name="Lugli G.A."/>
            <person name="Ruiz Garcia L."/>
            <person name="Margolles A."/>
            <person name="Ventura M."/>
        </authorList>
    </citation>
    <scope>NUCLEOTIDE SEQUENCE [LARGE SCALE GENOMIC DNA]</scope>
    <source>
        <strain evidence="3 4">6T3</strain>
    </source>
</reference>
<dbReference type="InterPro" id="IPR041628">
    <property type="entry name" value="ChlI/MoxR_AAA_lid"/>
</dbReference>
<dbReference type="PANTHER" id="PTHR42759:SF5">
    <property type="entry name" value="METHANOL DEHYDROGENASE REGULATOR"/>
    <property type="match status" value="1"/>
</dbReference>
<keyword evidence="4" id="KW-1185">Reference proteome</keyword>
<dbReference type="Pfam" id="PF07726">
    <property type="entry name" value="AAA_3"/>
    <property type="match status" value="1"/>
</dbReference>
<protein>
    <submittedName>
        <fullName evidence="3">MoxR family ATPase</fullName>
    </submittedName>
</protein>
<dbReference type="PANTHER" id="PTHR42759">
    <property type="entry name" value="MOXR FAMILY PROTEIN"/>
    <property type="match status" value="1"/>
</dbReference>
<dbReference type="Proteomes" id="UP000812844">
    <property type="component" value="Unassembled WGS sequence"/>
</dbReference>
<sequence>MRPTDDGRRRLGNGTGPVGATTSDIVRFQRMFALMQENIAGVIIGKPTPIRLCLTALFAGGHILLEDVPGTGKTKLATAMADSLQVTCRRIQFTPDLLPSDITGAMVYDQETGRFAFRRGPVFASVVLADEINRASPKTQSALLEVMEEHEVTADGVAHGVPDPFLVVATQNPLDQLGTYRLPEAQVDRFLIRTAVGHPAHERGVDILRRMDSGRSDTVHPLMSGDDVRRLRSSLCGVHIDDQILEYIMTIVESTRHDEHAASGSSMRGALALARCARVWAASDGRSYVVPSDVGDLAVPVLAHRVMPTPEASYAGWSGAAIVEHILEALPVPDFGAHHPEHHDKDTP</sequence>
<gene>
    <name evidence="3" type="ORF">KIH73_06205</name>
</gene>
<accession>A0ABS6WB40</accession>
<dbReference type="InterPro" id="IPR011703">
    <property type="entry name" value="ATPase_AAA-3"/>
</dbReference>
<dbReference type="InterPro" id="IPR050764">
    <property type="entry name" value="CbbQ/NirQ/NorQ/GpvN"/>
</dbReference>
<dbReference type="EMBL" id="JAHBBD010000012">
    <property type="protein sequence ID" value="MBW3082966.1"/>
    <property type="molecule type" value="Genomic_DNA"/>
</dbReference>
<dbReference type="PIRSF" id="PIRSF002849">
    <property type="entry name" value="AAA_ATPase_chaperone_MoxR_prd"/>
    <property type="match status" value="1"/>
</dbReference>
<evidence type="ECO:0000313" key="4">
    <source>
        <dbReference type="Proteomes" id="UP000812844"/>
    </source>
</evidence>
<evidence type="ECO:0000259" key="2">
    <source>
        <dbReference type="Pfam" id="PF17863"/>
    </source>
</evidence>
<dbReference type="CDD" id="cd00009">
    <property type="entry name" value="AAA"/>
    <property type="match status" value="1"/>
</dbReference>
<comment type="caution">
    <text evidence="3">The sequence shown here is derived from an EMBL/GenBank/DDBJ whole genome shotgun (WGS) entry which is preliminary data.</text>
</comment>
<feature type="domain" description="ChlI/MoxR AAA lid" evidence="2">
    <location>
        <begin position="254"/>
        <end position="325"/>
    </location>
</feature>